<dbReference type="Proteomes" id="UP000663823">
    <property type="component" value="Unassembled WGS sequence"/>
</dbReference>
<sequence length="133" mass="14942">MFLQTLKMIYENQICSNMGHDLSTFVANDFHRKSLSTTLRLRQTTRPREPPPSVLKTSATTTTITTGHVVKKQSKLKNYLHYIGNWFGEIWNDEGVRAACFGLFLIVLGICAIGGAFYLIALFGPQGRKPMGF</sequence>
<comment type="caution">
    <text evidence="2">The sequence shown here is derived from an EMBL/GenBank/DDBJ whole genome shotgun (WGS) entry which is preliminary data.</text>
</comment>
<keyword evidence="1" id="KW-0472">Membrane</keyword>
<dbReference type="AlphaFoldDB" id="A0A814GMX9"/>
<proteinExistence type="predicted"/>
<dbReference type="Proteomes" id="UP000663882">
    <property type="component" value="Unassembled WGS sequence"/>
</dbReference>
<evidence type="ECO:0000313" key="3">
    <source>
        <dbReference type="EMBL" id="CAF3725436.1"/>
    </source>
</evidence>
<dbReference type="EMBL" id="CAJOAX010001546">
    <property type="protein sequence ID" value="CAF3725436.1"/>
    <property type="molecule type" value="Genomic_DNA"/>
</dbReference>
<keyword evidence="1" id="KW-1133">Transmembrane helix</keyword>
<protein>
    <submittedName>
        <fullName evidence="2">Uncharacterized protein</fullName>
    </submittedName>
</protein>
<reference evidence="2" key="1">
    <citation type="submission" date="2021-02" db="EMBL/GenBank/DDBJ databases">
        <authorList>
            <person name="Nowell W R."/>
        </authorList>
    </citation>
    <scope>NUCLEOTIDE SEQUENCE</scope>
</reference>
<accession>A0A814GMX9</accession>
<gene>
    <name evidence="3" type="ORF">OTI717_LOCUS14097</name>
    <name evidence="2" type="ORF">RFH988_LOCUS14053</name>
</gene>
<name>A0A814GMX9_9BILA</name>
<organism evidence="2 4">
    <name type="scientific">Rotaria sordida</name>
    <dbReference type="NCBI Taxonomy" id="392033"/>
    <lineage>
        <taxon>Eukaryota</taxon>
        <taxon>Metazoa</taxon>
        <taxon>Spiralia</taxon>
        <taxon>Gnathifera</taxon>
        <taxon>Rotifera</taxon>
        <taxon>Eurotatoria</taxon>
        <taxon>Bdelloidea</taxon>
        <taxon>Philodinida</taxon>
        <taxon>Philodinidae</taxon>
        <taxon>Rotaria</taxon>
    </lineage>
</organism>
<evidence type="ECO:0000256" key="1">
    <source>
        <dbReference type="SAM" id="Phobius"/>
    </source>
</evidence>
<keyword evidence="1" id="KW-0812">Transmembrane</keyword>
<evidence type="ECO:0000313" key="4">
    <source>
        <dbReference type="Proteomes" id="UP000663882"/>
    </source>
</evidence>
<evidence type="ECO:0000313" key="2">
    <source>
        <dbReference type="EMBL" id="CAF0998732.1"/>
    </source>
</evidence>
<dbReference type="EMBL" id="CAJNOO010000639">
    <property type="protein sequence ID" value="CAF0998732.1"/>
    <property type="molecule type" value="Genomic_DNA"/>
</dbReference>
<feature type="transmembrane region" description="Helical" evidence="1">
    <location>
        <begin position="101"/>
        <end position="123"/>
    </location>
</feature>